<dbReference type="InterPro" id="IPR027485">
    <property type="entry name" value="AMMECR1_N"/>
</dbReference>
<dbReference type="Proteomes" id="UP001209540">
    <property type="component" value="Unassembled WGS sequence"/>
</dbReference>
<dbReference type="PANTHER" id="PTHR13016:SF0">
    <property type="entry name" value="AMME SYNDROME CANDIDATE GENE 1 PROTEIN"/>
    <property type="match status" value="1"/>
</dbReference>
<feature type="domain" description="AMMECR1" evidence="1">
    <location>
        <begin position="1"/>
        <end position="196"/>
    </location>
</feature>
<dbReference type="AlphaFoldDB" id="A0AAD5KRH3"/>
<evidence type="ECO:0000259" key="1">
    <source>
        <dbReference type="PROSITE" id="PS51112"/>
    </source>
</evidence>
<reference evidence="2" key="1">
    <citation type="journal article" date="2022" name="IScience">
        <title>Evolution of zygomycete secretomes and the origins of terrestrial fungal ecologies.</title>
        <authorList>
            <person name="Chang Y."/>
            <person name="Wang Y."/>
            <person name="Mondo S."/>
            <person name="Ahrendt S."/>
            <person name="Andreopoulos W."/>
            <person name="Barry K."/>
            <person name="Beard J."/>
            <person name="Benny G.L."/>
            <person name="Blankenship S."/>
            <person name="Bonito G."/>
            <person name="Cuomo C."/>
            <person name="Desiro A."/>
            <person name="Gervers K.A."/>
            <person name="Hundley H."/>
            <person name="Kuo A."/>
            <person name="LaButti K."/>
            <person name="Lang B.F."/>
            <person name="Lipzen A."/>
            <person name="O'Donnell K."/>
            <person name="Pangilinan J."/>
            <person name="Reynolds N."/>
            <person name="Sandor L."/>
            <person name="Smith M.E."/>
            <person name="Tsang A."/>
            <person name="Grigoriev I.V."/>
            <person name="Stajich J.E."/>
            <person name="Spatafora J.W."/>
        </authorList>
    </citation>
    <scope>NUCLEOTIDE SEQUENCE</scope>
    <source>
        <strain evidence="2">RSA 2281</strain>
    </source>
</reference>
<gene>
    <name evidence="2" type="ORF">BDA99DRAFT_9560</name>
</gene>
<dbReference type="EMBL" id="JAIXMP010000001">
    <property type="protein sequence ID" value="KAI9278530.1"/>
    <property type="molecule type" value="Genomic_DNA"/>
</dbReference>
<organism evidence="2 3">
    <name type="scientific">Phascolomyces articulosus</name>
    <dbReference type="NCBI Taxonomy" id="60185"/>
    <lineage>
        <taxon>Eukaryota</taxon>
        <taxon>Fungi</taxon>
        <taxon>Fungi incertae sedis</taxon>
        <taxon>Mucoromycota</taxon>
        <taxon>Mucoromycotina</taxon>
        <taxon>Mucoromycetes</taxon>
        <taxon>Mucorales</taxon>
        <taxon>Lichtheimiaceae</taxon>
        <taxon>Phascolomyces</taxon>
    </lineage>
</organism>
<dbReference type="PANTHER" id="PTHR13016">
    <property type="entry name" value="AMMECR1 HOMOLOG"/>
    <property type="match status" value="1"/>
</dbReference>
<accession>A0AAD5KRH3</accession>
<sequence>MPSTIEVATIEHCYYCFDVLVSYLEDKKAVQPQFANDEYPLFVTWNIETHGDMHLRGCIGNFNAMPLRTGLQQYALTSGLQDRRFNPISLREVPRLSCGVSLLTSFEEGQDYLDWEVGVHGIWIEFINDHGHKRTATYLPEVIPEQGWSKQEAIDSLLRKGGYRGTINDKVLKSIKLTRYQSSKAQATYSEYIAHKNAQS</sequence>
<reference evidence="2" key="2">
    <citation type="submission" date="2023-02" db="EMBL/GenBank/DDBJ databases">
        <authorList>
            <consortium name="DOE Joint Genome Institute"/>
            <person name="Mondo S.J."/>
            <person name="Chang Y."/>
            <person name="Wang Y."/>
            <person name="Ahrendt S."/>
            <person name="Andreopoulos W."/>
            <person name="Barry K."/>
            <person name="Beard J."/>
            <person name="Benny G.L."/>
            <person name="Blankenship S."/>
            <person name="Bonito G."/>
            <person name="Cuomo C."/>
            <person name="Desiro A."/>
            <person name="Gervers K.A."/>
            <person name="Hundley H."/>
            <person name="Kuo A."/>
            <person name="LaButti K."/>
            <person name="Lang B.F."/>
            <person name="Lipzen A."/>
            <person name="O'Donnell K."/>
            <person name="Pangilinan J."/>
            <person name="Reynolds N."/>
            <person name="Sandor L."/>
            <person name="Smith M.W."/>
            <person name="Tsang A."/>
            <person name="Grigoriev I.V."/>
            <person name="Stajich J.E."/>
            <person name="Spatafora J.W."/>
        </authorList>
    </citation>
    <scope>NUCLEOTIDE SEQUENCE</scope>
    <source>
        <strain evidence="2">RSA 2281</strain>
    </source>
</reference>
<name>A0AAD5KRH3_9FUNG</name>
<comment type="caution">
    <text evidence="2">The sequence shown here is derived from an EMBL/GenBank/DDBJ whole genome shotgun (WGS) entry which is preliminary data.</text>
</comment>
<dbReference type="InterPro" id="IPR036071">
    <property type="entry name" value="AMMECR1_dom_sf"/>
</dbReference>
<dbReference type="PROSITE" id="PS51112">
    <property type="entry name" value="AMMECR1"/>
    <property type="match status" value="1"/>
</dbReference>
<evidence type="ECO:0000313" key="3">
    <source>
        <dbReference type="Proteomes" id="UP001209540"/>
    </source>
</evidence>
<dbReference type="InterPro" id="IPR023473">
    <property type="entry name" value="AMMECR1"/>
</dbReference>
<dbReference type="Pfam" id="PF01871">
    <property type="entry name" value="AMMECR1"/>
    <property type="match status" value="1"/>
</dbReference>
<proteinExistence type="predicted"/>
<dbReference type="SUPFAM" id="SSF143447">
    <property type="entry name" value="AMMECR1-like"/>
    <property type="match status" value="1"/>
</dbReference>
<dbReference type="NCBIfam" id="TIGR00296">
    <property type="entry name" value="TIGR00296 family protein"/>
    <property type="match status" value="1"/>
</dbReference>
<evidence type="ECO:0000313" key="2">
    <source>
        <dbReference type="EMBL" id="KAI9278530.1"/>
    </source>
</evidence>
<protein>
    <submittedName>
        <fullName evidence="2">DUF51 family protein</fullName>
    </submittedName>
</protein>
<dbReference type="InterPro" id="IPR002733">
    <property type="entry name" value="AMMECR1_domain"/>
</dbReference>
<dbReference type="Gene3D" id="3.30.700.20">
    <property type="entry name" value="Hypothetical protein ph0010, domain 1"/>
    <property type="match status" value="1"/>
</dbReference>
<keyword evidence="3" id="KW-1185">Reference proteome</keyword>